<dbReference type="EMBL" id="JAENHL010000006">
    <property type="protein sequence ID" value="MBK1866022.1"/>
    <property type="molecule type" value="Genomic_DNA"/>
</dbReference>
<name>A0ACC5R029_9HYPH</name>
<evidence type="ECO:0000313" key="2">
    <source>
        <dbReference type="Proteomes" id="UP000616151"/>
    </source>
</evidence>
<evidence type="ECO:0000313" key="1">
    <source>
        <dbReference type="EMBL" id="MBK1866022.1"/>
    </source>
</evidence>
<gene>
    <name evidence="1" type="ORF">JHL16_06625</name>
</gene>
<reference evidence="1" key="1">
    <citation type="submission" date="2021-01" db="EMBL/GenBank/DDBJ databases">
        <authorList>
            <person name="Sun Q."/>
        </authorList>
    </citation>
    <scope>NUCLEOTIDE SEQUENCE</scope>
    <source>
        <strain evidence="1">YIM B02566</strain>
    </source>
</reference>
<accession>A0ACC5R029</accession>
<protein>
    <submittedName>
        <fullName evidence="1">Threonine dehydratase</fullName>
    </submittedName>
</protein>
<comment type="caution">
    <text evidence="1">The sequence shown here is derived from an EMBL/GenBank/DDBJ whole genome shotgun (WGS) entry which is preliminary data.</text>
</comment>
<proteinExistence type="predicted"/>
<dbReference type="Proteomes" id="UP000616151">
    <property type="component" value="Unassembled WGS sequence"/>
</dbReference>
<organism evidence="1 2">
    <name type="scientific">Taklimakanibacter albus</name>
    <dbReference type="NCBI Taxonomy" id="2800327"/>
    <lineage>
        <taxon>Bacteria</taxon>
        <taxon>Pseudomonadati</taxon>
        <taxon>Pseudomonadota</taxon>
        <taxon>Alphaproteobacteria</taxon>
        <taxon>Hyphomicrobiales</taxon>
        <taxon>Aestuariivirgaceae</taxon>
        <taxon>Taklimakanibacter</taxon>
    </lineage>
</organism>
<sequence>MLKHADIERAQGIVYAAMPPTPQYAWPLLAAATQCECWVKHENHTPVGAFKVRGGLVHMHLRKERGETNGVITATRGNHGQSIPFAARREGIEATVVVPKGNSVEKNEAMRALGCTLIEGGSDFDEARETAMRLGREQGLDMVASFHPELVMGVATYAHELFKGAGDLDTVYVPIGLGSGICGVIAVRDLLGLKTKVVGVVAEKANSYKLSFAQGRAVPTNSALSFADGMAVRVPNADALAMIVKGADRVVDVSEDEIAEAMRLYFRATHNVTEGAGAAALAALVKEQAQMAGKRVGLILSGGNIDSSKFAQVLQGRTPLA</sequence>
<keyword evidence="2" id="KW-1185">Reference proteome</keyword>